<evidence type="ECO:0000256" key="3">
    <source>
        <dbReference type="ARBA" id="ARBA00023315"/>
    </source>
</evidence>
<evidence type="ECO:0000256" key="2">
    <source>
        <dbReference type="ARBA" id="ARBA00022737"/>
    </source>
</evidence>
<evidence type="ECO:0000256" key="1">
    <source>
        <dbReference type="ARBA" id="ARBA00022679"/>
    </source>
</evidence>
<feature type="region of interest" description="Disordered" evidence="5">
    <location>
        <begin position="1"/>
        <end position="26"/>
    </location>
</feature>
<name>A0A4V3Z6B9_9ACTN</name>
<dbReference type="CDD" id="cd04301">
    <property type="entry name" value="NAT_SF"/>
    <property type="match status" value="1"/>
</dbReference>
<dbReference type="AlphaFoldDB" id="A0A4V3Z6B9"/>
<accession>A0A4V3Z6B9</accession>
<evidence type="ECO:0000313" key="7">
    <source>
        <dbReference type="EMBL" id="THJ68949.1"/>
    </source>
</evidence>
<dbReference type="PANTHER" id="PTHR43877:SF2">
    <property type="entry name" value="AMINOALKYLPHOSPHONATE N-ACETYLTRANSFERASE-RELATED"/>
    <property type="match status" value="1"/>
</dbReference>
<comment type="caution">
    <text evidence="4">Lacks conserved residue(s) required for the propagation of feature annotation.</text>
</comment>
<feature type="binding site" evidence="4">
    <location>
        <begin position="120"/>
        <end position="122"/>
    </location>
    <ligand>
        <name>acetyl-CoA</name>
        <dbReference type="ChEBI" id="CHEBI:57288"/>
        <label>1</label>
    </ligand>
</feature>
<feature type="binding site" evidence="4">
    <location>
        <position position="65"/>
    </location>
    <ligand>
        <name>1D-myo-inositol 2-(L-cysteinylamino)-2-deoxy-alpha-D-glucopyranoside</name>
        <dbReference type="ChEBI" id="CHEBI:58887"/>
    </ligand>
</feature>
<dbReference type="SUPFAM" id="SSF55729">
    <property type="entry name" value="Acyl-CoA N-acyltransferases (Nat)"/>
    <property type="match status" value="1"/>
</dbReference>
<dbReference type="InterPro" id="IPR016181">
    <property type="entry name" value="Acyl_CoA_acyltransferase"/>
</dbReference>
<dbReference type="OrthoDB" id="3208058at2"/>
<dbReference type="InterPro" id="IPR017813">
    <property type="entry name" value="Mycothiol_AcTrfase"/>
</dbReference>
<comment type="caution">
    <text evidence="7">The sequence shown here is derived from an EMBL/GenBank/DDBJ whole genome shotgun (WGS) entry which is preliminary data.</text>
</comment>
<dbReference type="Pfam" id="PF00583">
    <property type="entry name" value="Acetyltransf_1"/>
    <property type="match status" value="1"/>
</dbReference>
<dbReference type="PROSITE" id="PS51186">
    <property type="entry name" value="GNAT"/>
    <property type="match status" value="2"/>
</dbReference>
<feature type="binding site" evidence="4">
    <location>
        <position position="321"/>
    </location>
    <ligand>
        <name>1D-myo-inositol 2-(L-cysteinylamino)-2-deoxy-alpha-D-glucopyranoside</name>
        <dbReference type="ChEBI" id="CHEBI:58887"/>
    </ligand>
</feature>
<keyword evidence="3 4" id="KW-0012">Acyltransferase</keyword>
<comment type="similarity">
    <text evidence="4">Belongs to the acetyltransferase family. MshD subfamily.</text>
</comment>
<feature type="binding site" evidence="4">
    <location>
        <begin position="287"/>
        <end position="289"/>
    </location>
    <ligand>
        <name>acetyl-CoA</name>
        <dbReference type="ChEBI" id="CHEBI:57288"/>
        <label>2</label>
    </ligand>
</feature>
<reference evidence="7 8" key="1">
    <citation type="submission" date="2019-04" db="EMBL/GenBank/DDBJ databases">
        <title>Draft genome sequences for three unisolated Alnus-infective Frankia Sp+ strains, AgTrS, AiOr and AvVan, the first sequenced Frankia strains able to sporulate in-planta.</title>
        <authorList>
            <person name="Bethencourt L."/>
            <person name="Vautrin F."/>
            <person name="Taib N."/>
            <person name="Dubost A."/>
            <person name="Castro-Garcia L."/>
            <person name="Imbaud O."/>
            <person name="Abrouk D."/>
            <person name="Fournier P."/>
            <person name="Briolay J."/>
            <person name="Nguyen A."/>
            <person name="Normand P."/>
            <person name="Fernandez M.P."/>
            <person name="Brochier-Armanet C."/>
            <person name="Herrera-Belaroussi A."/>
        </authorList>
    </citation>
    <scope>NUCLEOTIDE SEQUENCE [LARGE SCALE GENOMIC DNA]</scope>
    <source>
        <strain evidence="7 8">AvVan</strain>
    </source>
</reference>
<dbReference type="Pfam" id="PF13508">
    <property type="entry name" value="Acetyltransf_7"/>
    <property type="match status" value="1"/>
</dbReference>
<comment type="subunit">
    <text evidence="4">Monomer.</text>
</comment>
<dbReference type="PIRSF" id="PIRSF021524">
    <property type="entry name" value="MSH_acetyltransferase"/>
    <property type="match status" value="1"/>
</dbReference>
<gene>
    <name evidence="4 7" type="primary">mshD</name>
    <name evidence="7" type="ORF">E7Y31_16545</name>
</gene>
<feature type="binding site" evidence="4">
    <location>
        <position position="225"/>
    </location>
    <ligand>
        <name>1D-myo-inositol 2-(L-cysteinylamino)-2-deoxy-alpha-D-glucopyranoside</name>
        <dbReference type="ChEBI" id="CHEBI:58887"/>
    </ligand>
</feature>
<evidence type="ECO:0000256" key="5">
    <source>
        <dbReference type="SAM" id="MobiDB-lite"/>
    </source>
</evidence>
<dbReference type="PANTHER" id="PTHR43877">
    <property type="entry name" value="AMINOALKYLPHOSPHONATE N-ACETYLTRANSFERASE-RELATED-RELATED"/>
    <property type="match status" value="1"/>
</dbReference>
<keyword evidence="8" id="KW-1185">Reference proteome</keyword>
<dbReference type="GO" id="GO:0035447">
    <property type="term" value="F:mycothiol synthase activity"/>
    <property type="evidence" value="ECO:0007669"/>
    <property type="project" value="UniProtKB-UniRule"/>
</dbReference>
<feature type="domain" description="N-acetyltransferase" evidence="6">
    <location>
        <begin position="37"/>
        <end position="190"/>
    </location>
</feature>
<comment type="catalytic activity">
    <reaction evidence="4">
        <text>1D-myo-inositol 2-(L-cysteinylamino)-2-deoxy-alpha-D-glucopyranoside + acetyl-CoA = mycothiol + CoA + H(+)</text>
        <dbReference type="Rhea" id="RHEA:26172"/>
        <dbReference type="ChEBI" id="CHEBI:15378"/>
        <dbReference type="ChEBI" id="CHEBI:16768"/>
        <dbReference type="ChEBI" id="CHEBI:57287"/>
        <dbReference type="ChEBI" id="CHEBI:57288"/>
        <dbReference type="ChEBI" id="CHEBI:58887"/>
        <dbReference type="EC" id="2.3.1.189"/>
    </reaction>
</comment>
<feature type="domain" description="N-acetyltransferase" evidence="6">
    <location>
        <begin position="198"/>
        <end position="355"/>
    </location>
</feature>
<feature type="binding site" evidence="4">
    <location>
        <begin position="294"/>
        <end position="300"/>
    </location>
    <ligand>
        <name>acetyl-CoA</name>
        <dbReference type="ChEBI" id="CHEBI:57288"/>
        <label>2</label>
    </ligand>
</feature>
<dbReference type="GO" id="GO:0010125">
    <property type="term" value="P:mycothiol biosynthetic process"/>
    <property type="evidence" value="ECO:0007669"/>
    <property type="project" value="UniProtKB-UniRule"/>
</dbReference>
<dbReference type="EMBL" id="SSXH01000469">
    <property type="protein sequence ID" value="THJ68949.1"/>
    <property type="molecule type" value="Genomic_DNA"/>
</dbReference>
<evidence type="ECO:0000313" key="8">
    <source>
        <dbReference type="Proteomes" id="UP000305282"/>
    </source>
</evidence>
<keyword evidence="2 4" id="KW-0677">Repeat</keyword>
<comment type="function">
    <text evidence="4">Catalyzes the transfer of acetyl from acetyl-CoA to desacetylmycothiol (Cys-GlcN-Ins) to form mycothiol.</text>
</comment>
<protein>
    <recommendedName>
        <fullName evidence="4">Mycothiol acetyltransferase</fullName>
        <shortName evidence="4">MSH acetyltransferase</shortName>
        <ecNumber evidence="4">2.3.1.189</ecNumber>
    </recommendedName>
    <alternativeName>
        <fullName evidence="4">Mycothiol synthase</fullName>
    </alternativeName>
</protein>
<keyword evidence="1 4" id="KW-0808">Transferase</keyword>
<dbReference type="NCBIfam" id="TIGR03448">
    <property type="entry name" value="mycothiol_MshD"/>
    <property type="match status" value="1"/>
</dbReference>
<dbReference type="InterPro" id="IPR000182">
    <property type="entry name" value="GNAT_dom"/>
</dbReference>
<feature type="binding site" evidence="4">
    <location>
        <position position="283"/>
    </location>
    <ligand>
        <name>1D-myo-inositol 2-(L-cysteinylamino)-2-deoxy-alpha-D-glucopyranoside</name>
        <dbReference type="ChEBI" id="CHEBI:58887"/>
    </ligand>
</feature>
<sequence>MSTSPALHRRVGATDRGTADAESPYGRSVTTSLTWQSTLSAADVDDIASLLAAAERVDGTGPMSEDVRLTLRPDQRIGAGRHLLAVPAVPAADTGAPVTRPPIVGYAHLGGAIDSRQAEIVVHPGHRGQGIGRALATALTEALGDPPARLDVWAHGDLPPAAALAGRLGFTRARVLLQLRRPLSPGAPLPEPHLPAGVTVRAFAPGRDDEAWLAVNAAAFADHPEQGRWTLDDLALRRAEPWFDPRGFFVAERDGQLVGFHWTKVHEMDETPPPDTRPGPIGEVYVVGVLPGAGGAGLGRALTLIGLHHLLAEGLPAVLLYVDEDNERAVRMYSGLDFTVHTSDVSYHWREPVTD</sequence>
<dbReference type="InterPro" id="IPR050832">
    <property type="entry name" value="Bact_Acetyltransf"/>
</dbReference>
<dbReference type="EC" id="2.3.1.189" evidence="4"/>
<dbReference type="HAMAP" id="MF_01698">
    <property type="entry name" value="MshD"/>
    <property type="match status" value="1"/>
</dbReference>
<dbReference type="Gene3D" id="3.40.630.30">
    <property type="match status" value="1"/>
</dbReference>
<dbReference type="Proteomes" id="UP000305282">
    <property type="component" value="Unassembled WGS sequence"/>
</dbReference>
<proteinExistence type="inferred from homology"/>
<evidence type="ECO:0000259" key="6">
    <source>
        <dbReference type="PROSITE" id="PS51186"/>
    </source>
</evidence>
<organism evidence="7 8">
    <name type="scientific">Candidatus Frankia alpina</name>
    <dbReference type="NCBI Taxonomy" id="2699483"/>
    <lineage>
        <taxon>Bacteria</taxon>
        <taxon>Bacillati</taxon>
        <taxon>Actinomycetota</taxon>
        <taxon>Actinomycetes</taxon>
        <taxon>Frankiales</taxon>
        <taxon>Frankiaceae</taxon>
        <taxon>Frankia</taxon>
    </lineage>
</organism>
<feature type="binding site" evidence="4">
    <location>
        <position position="264"/>
    </location>
    <ligand>
        <name>1D-myo-inositol 2-(L-cysteinylamino)-2-deoxy-alpha-D-glucopyranoside</name>
        <dbReference type="ChEBI" id="CHEBI:58887"/>
    </ligand>
</feature>
<dbReference type="RefSeq" id="WP_136448892.1">
    <property type="nucleotide sequence ID" value="NZ_SSXH01000469.1"/>
</dbReference>
<evidence type="ECO:0000256" key="4">
    <source>
        <dbReference type="HAMAP-Rule" id="MF_01698"/>
    </source>
</evidence>
<feature type="binding site" evidence="4">
    <location>
        <begin position="326"/>
        <end position="331"/>
    </location>
    <ligand>
        <name>acetyl-CoA</name>
        <dbReference type="ChEBI" id="CHEBI:57288"/>
        <label>2</label>
    </ligand>
</feature>